<dbReference type="Proteomes" id="UP000076154">
    <property type="component" value="Unassembled WGS sequence"/>
</dbReference>
<protein>
    <submittedName>
        <fullName evidence="1">Uncharacterized protein</fullName>
    </submittedName>
</protein>
<evidence type="ECO:0000313" key="1">
    <source>
        <dbReference type="EMBL" id="RDB23374.1"/>
    </source>
</evidence>
<keyword evidence="2" id="KW-1185">Reference proteome</keyword>
<gene>
    <name evidence="1" type="ORF">Hypma_009419</name>
</gene>
<proteinExistence type="predicted"/>
<accession>A0A369JVG9</accession>
<comment type="caution">
    <text evidence="1">The sequence shown here is derived from an EMBL/GenBank/DDBJ whole genome shotgun (WGS) entry which is preliminary data.</text>
</comment>
<name>A0A369JVG9_HYPMA</name>
<sequence length="108" mass="12266">MEWSQSCSKFRHVSILTMRIYFGHGCLRLITGLPYAFLTRELVHSDEQSLFSSGRPRTGESRKAMCSESHYSGAWGRKAKPLGGLDMPSTRIYELFLFQTLVIVFLSG</sequence>
<dbReference type="EMBL" id="LUEZ02000046">
    <property type="protein sequence ID" value="RDB23374.1"/>
    <property type="molecule type" value="Genomic_DNA"/>
</dbReference>
<dbReference type="AlphaFoldDB" id="A0A369JVG9"/>
<reference evidence="1" key="1">
    <citation type="submission" date="2018-04" db="EMBL/GenBank/DDBJ databases">
        <title>Whole genome sequencing of Hypsizygus marmoreus.</title>
        <authorList>
            <person name="Choi I.-G."/>
            <person name="Min B."/>
            <person name="Kim J.-G."/>
            <person name="Kim S."/>
            <person name="Oh Y.-L."/>
            <person name="Kong W.-S."/>
            <person name="Park H."/>
            <person name="Jeong J."/>
            <person name="Song E.-S."/>
        </authorList>
    </citation>
    <scope>NUCLEOTIDE SEQUENCE [LARGE SCALE GENOMIC DNA]</scope>
    <source>
        <strain evidence="1">51987-8</strain>
    </source>
</reference>
<evidence type="ECO:0000313" key="2">
    <source>
        <dbReference type="Proteomes" id="UP000076154"/>
    </source>
</evidence>
<organism evidence="1 2">
    <name type="scientific">Hypsizygus marmoreus</name>
    <name type="common">White beech mushroom</name>
    <name type="synonym">Agaricus marmoreus</name>
    <dbReference type="NCBI Taxonomy" id="39966"/>
    <lineage>
        <taxon>Eukaryota</taxon>
        <taxon>Fungi</taxon>
        <taxon>Dikarya</taxon>
        <taxon>Basidiomycota</taxon>
        <taxon>Agaricomycotina</taxon>
        <taxon>Agaricomycetes</taxon>
        <taxon>Agaricomycetidae</taxon>
        <taxon>Agaricales</taxon>
        <taxon>Tricholomatineae</taxon>
        <taxon>Lyophyllaceae</taxon>
        <taxon>Hypsizygus</taxon>
    </lineage>
</organism>
<dbReference type="InParanoid" id="A0A369JVG9"/>